<dbReference type="GeneID" id="5010474"/>
<dbReference type="KEGG" id="ptm:GSPATT00028327001"/>
<proteinExistence type="predicted"/>
<dbReference type="EMBL" id="CT867991">
    <property type="protein sequence ID" value="CAK57292.1"/>
    <property type="molecule type" value="Genomic_DNA"/>
</dbReference>
<feature type="coiled-coil region" evidence="1">
    <location>
        <begin position="141"/>
        <end position="175"/>
    </location>
</feature>
<keyword evidence="1" id="KW-0175">Coiled coil</keyword>
<evidence type="ECO:0000313" key="3">
    <source>
        <dbReference type="Proteomes" id="UP000000600"/>
    </source>
</evidence>
<keyword evidence="3" id="KW-1185">Reference proteome</keyword>
<protein>
    <submittedName>
        <fullName evidence="2">Uncharacterized protein</fullName>
    </submittedName>
</protein>
<accession>A0BFH5</accession>
<dbReference type="InParanoid" id="A0BFH5"/>
<dbReference type="OMA" id="NIQLGFQ"/>
<name>A0BFH5_PARTE</name>
<gene>
    <name evidence="2" type="ORF">GSPATT00028327001</name>
</gene>
<dbReference type="HOGENOM" id="CLU_094399_0_0_1"/>
<dbReference type="Proteomes" id="UP000000600">
    <property type="component" value="Unassembled WGS sequence"/>
</dbReference>
<dbReference type="OrthoDB" id="308470at2759"/>
<evidence type="ECO:0000313" key="2">
    <source>
        <dbReference type="EMBL" id="CAK57292.1"/>
    </source>
</evidence>
<dbReference type="AlphaFoldDB" id="A0BFH5"/>
<dbReference type="RefSeq" id="XP_001424690.1">
    <property type="nucleotide sequence ID" value="XM_001424653.1"/>
</dbReference>
<evidence type="ECO:0000256" key="1">
    <source>
        <dbReference type="SAM" id="Coils"/>
    </source>
</evidence>
<sequence>MQFQTIKKESQAGAKPSPKHESYIAKIFNYNTSQKSGILKKELPLQDHQLFSYFMITKSLQSVKLQESPIQKCKADQTKKKKVNRVVFKTEIDENKNLQLGFQTQRKSYDCVAVDNKINSFNLISSMFELESKNMDLYMDLQDKTTQIQQMQTQIEQQQIKHQQQIRQYSQEKKELLLKQTLLQFNRIQNLEKQSELQRKYIEQLPQFEVEAQEWKIRFLKLNKQYHLQQETLVRLEAEQQSSQRRRTDGFNCFKQQL</sequence>
<reference evidence="2 3" key="1">
    <citation type="journal article" date="2006" name="Nature">
        <title>Global trends of whole-genome duplications revealed by the ciliate Paramecium tetraurelia.</title>
        <authorList>
            <consortium name="Genoscope"/>
            <person name="Aury J.-M."/>
            <person name="Jaillon O."/>
            <person name="Duret L."/>
            <person name="Noel B."/>
            <person name="Jubin C."/>
            <person name="Porcel B.M."/>
            <person name="Segurens B."/>
            <person name="Daubin V."/>
            <person name="Anthouard V."/>
            <person name="Aiach N."/>
            <person name="Arnaiz O."/>
            <person name="Billaut A."/>
            <person name="Beisson J."/>
            <person name="Blanc I."/>
            <person name="Bouhouche K."/>
            <person name="Camara F."/>
            <person name="Duharcourt S."/>
            <person name="Guigo R."/>
            <person name="Gogendeau D."/>
            <person name="Katinka M."/>
            <person name="Keller A.-M."/>
            <person name="Kissmehl R."/>
            <person name="Klotz C."/>
            <person name="Koll F."/>
            <person name="Le Moue A."/>
            <person name="Lepere C."/>
            <person name="Malinsky S."/>
            <person name="Nowacki M."/>
            <person name="Nowak J.K."/>
            <person name="Plattner H."/>
            <person name="Poulain J."/>
            <person name="Ruiz F."/>
            <person name="Serrano V."/>
            <person name="Zagulski M."/>
            <person name="Dessen P."/>
            <person name="Betermier M."/>
            <person name="Weissenbach J."/>
            <person name="Scarpelli C."/>
            <person name="Schachter V."/>
            <person name="Sperling L."/>
            <person name="Meyer E."/>
            <person name="Cohen J."/>
            <person name="Wincker P."/>
        </authorList>
    </citation>
    <scope>NUCLEOTIDE SEQUENCE [LARGE SCALE GENOMIC DNA]</scope>
    <source>
        <strain evidence="2 3">Stock d4-2</strain>
    </source>
</reference>
<organism evidence="2 3">
    <name type="scientific">Paramecium tetraurelia</name>
    <dbReference type="NCBI Taxonomy" id="5888"/>
    <lineage>
        <taxon>Eukaryota</taxon>
        <taxon>Sar</taxon>
        <taxon>Alveolata</taxon>
        <taxon>Ciliophora</taxon>
        <taxon>Intramacronucleata</taxon>
        <taxon>Oligohymenophorea</taxon>
        <taxon>Peniculida</taxon>
        <taxon>Parameciidae</taxon>
        <taxon>Paramecium</taxon>
    </lineage>
</organism>